<evidence type="ECO:0008006" key="3">
    <source>
        <dbReference type="Google" id="ProtNLM"/>
    </source>
</evidence>
<evidence type="ECO:0000313" key="2">
    <source>
        <dbReference type="Proteomes" id="UP000327493"/>
    </source>
</evidence>
<organism evidence="1 2">
    <name type="scientific">Etheostoma spectabile</name>
    <name type="common">orangethroat darter</name>
    <dbReference type="NCBI Taxonomy" id="54343"/>
    <lineage>
        <taxon>Eukaryota</taxon>
        <taxon>Metazoa</taxon>
        <taxon>Chordata</taxon>
        <taxon>Craniata</taxon>
        <taxon>Vertebrata</taxon>
        <taxon>Euteleostomi</taxon>
        <taxon>Actinopterygii</taxon>
        <taxon>Neopterygii</taxon>
        <taxon>Teleostei</taxon>
        <taxon>Neoteleostei</taxon>
        <taxon>Acanthomorphata</taxon>
        <taxon>Eupercaria</taxon>
        <taxon>Perciformes</taxon>
        <taxon>Percoidei</taxon>
        <taxon>Percidae</taxon>
        <taxon>Etheostomatinae</taxon>
        <taxon>Etheostoma</taxon>
    </lineage>
</organism>
<dbReference type="EMBL" id="VOFY01000015">
    <property type="protein sequence ID" value="KAA8585589.1"/>
    <property type="molecule type" value="Genomic_DNA"/>
</dbReference>
<accession>A0A5J5CWQ4</accession>
<keyword evidence="2" id="KW-1185">Reference proteome</keyword>
<feature type="non-terminal residue" evidence="1">
    <location>
        <position position="174"/>
    </location>
</feature>
<dbReference type="Proteomes" id="UP000327493">
    <property type="component" value="Chromosome 15"/>
</dbReference>
<comment type="caution">
    <text evidence="1">The sequence shown here is derived from an EMBL/GenBank/DDBJ whole genome shotgun (WGS) entry which is preliminary data.</text>
</comment>
<gene>
    <name evidence="1" type="ORF">FQN60_004283</name>
</gene>
<reference evidence="1 2" key="1">
    <citation type="submission" date="2019-08" db="EMBL/GenBank/DDBJ databases">
        <title>A chromosome-level genome assembly, high-density linkage maps, and genome scans reveal the genomic architecture of hybrid incompatibilities underlying speciation via character displacement in darters (Percidae: Etheostominae).</title>
        <authorList>
            <person name="Moran R.L."/>
            <person name="Catchen J.M."/>
            <person name="Fuller R.C."/>
        </authorList>
    </citation>
    <scope>NUCLEOTIDE SEQUENCE [LARGE SCALE GENOMIC DNA]</scope>
    <source>
        <strain evidence="1">EspeVRDwgs_2016</strain>
        <tissue evidence="1">Muscle</tissue>
    </source>
</reference>
<name>A0A5J5CWQ4_9PERO</name>
<protein>
    <recommendedName>
        <fullName evidence="3">Transposase Helix-turn-helix domain-containing protein</fullName>
    </recommendedName>
</protein>
<dbReference type="AlphaFoldDB" id="A0A5J5CWQ4"/>
<sequence length="174" mass="20365">MVNALAVALLYWRRKQKIKKRSLWVKYYLTERHQYGEFHHLVGELRLNFREYLWVLCCQFDEILHRVGPQIKRNNTRFWKCIFPADHLAICLRHLATGDSYHSISYCFRLGWSTVSIIVPEVAKATWEELVGVYMPLPKEIDWQDIAAHCVANLCFHIIDVGAFGRGSDGGTLR</sequence>
<proteinExistence type="predicted"/>
<evidence type="ECO:0000313" key="1">
    <source>
        <dbReference type="EMBL" id="KAA8585589.1"/>
    </source>
</evidence>